<reference evidence="19 20" key="1">
    <citation type="submission" date="2018-07" db="EMBL/GenBank/DDBJ databases">
        <title>Genomic Encyclopedia of Type Strains, Phase IV (KMG-IV): sequencing the most valuable type-strain genomes for metagenomic binning, comparative biology and taxonomic classification.</title>
        <authorList>
            <person name="Goeker M."/>
        </authorList>
    </citation>
    <scope>NUCLEOTIDE SEQUENCE [LARGE SCALE GENOMIC DNA]</scope>
    <source>
        <strain evidence="19 20">DSM 27016</strain>
    </source>
</reference>
<dbReference type="Pfam" id="PF00882">
    <property type="entry name" value="Zn_dep_PLPC"/>
    <property type="match status" value="1"/>
</dbReference>
<name>A0A369AEU1_9FIRM</name>
<evidence type="ECO:0000313" key="19">
    <source>
        <dbReference type="EMBL" id="RCX07872.1"/>
    </source>
</evidence>
<proteinExistence type="predicted"/>
<dbReference type="InterPro" id="IPR008947">
    <property type="entry name" value="PLipase_C/P1_nuclease_dom_sf"/>
</dbReference>
<evidence type="ECO:0000256" key="12">
    <source>
        <dbReference type="ARBA" id="ARBA00022852"/>
    </source>
</evidence>
<dbReference type="AlphaFoldDB" id="A0A369AEU1"/>
<dbReference type="InterPro" id="IPR029002">
    <property type="entry name" value="PLPC/GPLD1"/>
</dbReference>
<keyword evidence="8" id="KW-0354">Hemolysis</keyword>
<evidence type="ECO:0000259" key="18">
    <source>
        <dbReference type="PROSITE" id="PS51346"/>
    </source>
</evidence>
<keyword evidence="5" id="KW-0800">Toxin</keyword>
<dbReference type="CDD" id="cd11009">
    <property type="entry name" value="Zn_dep_PLPC"/>
    <property type="match status" value="1"/>
</dbReference>
<dbReference type="EMBL" id="QPJT01000048">
    <property type="protein sequence ID" value="RCX07872.1"/>
    <property type="molecule type" value="Genomic_DNA"/>
</dbReference>
<evidence type="ECO:0000256" key="1">
    <source>
        <dbReference type="ARBA" id="ARBA00001913"/>
    </source>
</evidence>
<sequence>MLKSVKLAICCIIPLSIMLSAALYASAWQSSGSNPATKSSTHEFIVERALQIIENDLGSEVSSDSNFLIIKNRLSRLKMGSTAPDNLKNVALGGLTESDWWSSHFYDPDTGKNYSRISPYIHAEYQTRRFIKIAVSDFNNGNYDAAVYKLGYASHFFADLCVPHHAANNTALDKPYNHSNFEDFAQSMHHNYAVYTAAGSGGTASELYSEADSYSTIDSFITSKANYYGKISKNYFFSNCNPGTTDTWNTAASETIKNSQTALALIYYRFLQELKHSKKLSIRVKTANVLLAGTDDDIYFGMQMPNGYSKEFLLDKTTDILGGIYGINLENDFEQGNNDVYNFYINDSDFDFGSVSSCWIRKSQYMGVASDWKLESIEIEVDDQFVSSRYFNKWYSGNVTDSWSVNGLVPGAVIGRFDVTIKTADALWAGTDDDIYFGMEMGNGSAVEYLLDKSGYNDFERNKTDTYILTCNDPQFSAPNITSVWIRKKSLLNDDWKFYSIAITMNGAQVFYQVPNEWMYGSTTYKMPVNGF</sequence>
<evidence type="ECO:0000256" key="4">
    <source>
        <dbReference type="ARBA" id="ARBA00022525"/>
    </source>
</evidence>
<dbReference type="InterPro" id="IPR036392">
    <property type="entry name" value="PLAT/LH2_dom_sf"/>
</dbReference>
<dbReference type="InterPro" id="IPR001531">
    <property type="entry name" value="Zn_PLipaseC"/>
</dbReference>
<evidence type="ECO:0000256" key="11">
    <source>
        <dbReference type="ARBA" id="ARBA00022837"/>
    </source>
</evidence>
<dbReference type="GO" id="GO:0031640">
    <property type="term" value="P:killing of cells of another organism"/>
    <property type="evidence" value="ECO:0007669"/>
    <property type="project" value="UniProtKB-KW"/>
</dbReference>
<feature type="domain" description="PLAT" evidence="17">
    <location>
        <begin position="278"/>
        <end position="409"/>
    </location>
</feature>
<evidence type="ECO:0000256" key="6">
    <source>
        <dbReference type="ARBA" id="ARBA00022723"/>
    </source>
</evidence>
<evidence type="ECO:0000256" key="3">
    <source>
        <dbReference type="ARBA" id="ARBA00018391"/>
    </source>
</evidence>
<keyword evidence="7 16" id="KW-0732">Signal</keyword>
<evidence type="ECO:0000256" key="8">
    <source>
        <dbReference type="ARBA" id="ARBA00022735"/>
    </source>
</evidence>
<comment type="cofactor">
    <cofactor evidence="1">
        <name>Ca(2+)</name>
        <dbReference type="ChEBI" id="CHEBI:29108"/>
    </cofactor>
</comment>
<dbReference type="EC" id="3.1.4.3" evidence="2"/>
<keyword evidence="10" id="KW-0862">Zinc</keyword>
<dbReference type="PRINTS" id="PR00479">
    <property type="entry name" value="PRPHPHLPASEC"/>
</dbReference>
<feature type="signal peptide" evidence="16">
    <location>
        <begin position="1"/>
        <end position="21"/>
    </location>
</feature>
<protein>
    <recommendedName>
        <fullName evidence="3">Phospholipase C</fullName>
        <ecNumber evidence="2">3.1.4.3</ecNumber>
    </recommendedName>
    <alternativeName>
        <fullName evidence="14">Phosphatidylcholine cholinephosphohydrolase</fullName>
    </alternativeName>
</protein>
<dbReference type="SUPFAM" id="SSF48537">
    <property type="entry name" value="Phospholipase C/P1 nuclease"/>
    <property type="match status" value="1"/>
</dbReference>
<dbReference type="GO" id="GO:0090729">
    <property type="term" value="F:toxin activity"/>
    <property type="evidence" value="ECO:0007669"/>
    <property type="project" value="UniProtKB-KW"/>
</dbReference>
<keyword evidence="11" id="KW-0106">Calcium</keyword>
<dbReference type="SMART" id="SM00770">
    <property type="entry name" value="Zn_dep_PLPC"/>
    <property type="match status" value="1"/>
</dbReference>
<dbReference type="GO" id="GO:0034480">
    <property type="term" value="F:phosphatidylcholine phospholipase C activity"/>
    <property type="evidence" value="ECO:0007669"/>
    <property type="project" value="UniProtKB-EC"/>
</dbReference>
<organism evidence="19 20">
    <name type="scientific">Anaerobacterium chartisolvens</name>
    <dbReference type="NCBI Taxonomy" id="1297424"/>
    <lineage>
        <taxon>Bacteria</taxon>
        <taxon>Bacillati</taxon>
        <taxon>Bacillota</taxon>
        <taxon>Clostridia</taxon>
        <taxon>Eubacteriales</taxon>
        <taxon>Oscillospiraceae</taxon>
        <taxon>Anaerobacterium</taxon>
    </lineage>
</organism>
<evidence type="ECO:0000256" key="15">
    <source>
        <dbReference type="ARBA" id="ARBA00047492"/>
    </source>
</evidence>
<dbReference type="OrthoDB" id="1937927at2"/>
<evidence type="ECO:0000256" key="2">
    <source>
        <dbReference type="ARBA" id="ARBA00012018"/>
    </source>
</evidence>
<gene>
    <name evidence="19" type="ORF">DFR58_1486</name>
</gene>
<keyword evidence="4" id="KW-0964">Secreted</keyword>
<dbReference type="PANTHER" id="PTHR31718:SF60">
    <property type="entry name" value="LIPOXYGENASE HOMOLOGY DOMAIN-CONTAINING PROTEIN 1"/>
    <property type="match status" value="1"/>
</dbReference>
<dbReference type="Gene3D" id="1.10.575.10">
    <property type="entry name" value="P1 Nuclease"/>
    <property type="match status" value="1"/>
</dbReference>
<dbReference type="GO" id="GO:0008270">
    <property type="term" value="F:zinc ion binding"/>
    <property type="evidence" value="ECO:0007669"/>
    <property type="project" value="InterPro"/>
</dbReference>
<keyword evidence="6" id="KW-0479">Metal-binding</keyword>
<dbReference type="InterPro" id="IPR001024">
    <property type="entry name" value="PLAT/LH2_dom"/>
</dbReference>
<keyword evidence="13" id="KW-0843">Virulence</keyword>
<dbReference type="Gene3D" id="2.60.60.20">
    <property type="entry name" value="PLAT/LH2 domain"/>
    <property type="match status" value="2"/>
</dbReference>
<dbReference type="Pfam" id="PF01477">
    <property type="entry name" value="PLAT"/>
    <property type="match status" value="2"/>
</dbReference>
<comment type="catalytic activity">
    <reaction evidence="15">
        <text>a 1,2-diacyl-sn-glycero-3-phosphocholine + H2O = phosphocholine + a 1,2-diacyl-sn-glycerol + H(+)</text>
        <dbReference type="Rhea" id="RHEA:10604"/>
        <dbReference type="ChEBI" id="CHEBI:15377"/>
        <dbReference type="ChEBI" id="CHEBI:15378"/>
        <dbReference type="ChEBI" id="CHEBI:17815"/>
        <dbReference type="ChEBI" id="CHEBI:57643"/>
        <dbReference type="ChEBI" id="CHEBI:295975"/>
        <dbReference type="EC" id="3.1.4.3"/>
    </reaction>
</comment>
<dbReference type="RefSeq" id="WP_114300355.1">
    <property type="nucleotide sequence ID" value="NZ_QPJT01000048.1"/>
</dbReference>
<evidence type="ECO:0000256" key="5">
    <source>
        <dbReference type="ARBA" id="ARBA00022656"/>
    </source>
</evidence>
<keyword evidence="20" id="KW-1185">Reference proteome</keyword>
<feature type="domain" description="PLAT" evidence="17">
    <location>
        <begin position="415"/>
        <end position="532"/>
    </location>
</feature>
<evidence type="ECO:0000256" key="16">
    <source>
        <dbReference type="SAM" id="SignalP"/>
    </source>
</evidence>
<dbReference type="Proteomes" id="UP000253034">
    <property type="component" value="Unassembled WGS sequence"/>
</dbReference>
<evidence type="ECO:0000259" key="17">
    <source>
        <dbReference type="PROSITE" id="PS50095"/>
    </source>
</evidence>
<evidence type="ECO:0000256" key="10">
    <source>
        <dbReference type="ARBA" id="ARBA00022833"/>
    </source>
</evidence>
<accession>A0A369AEU1</accession>
<dbReference type="PANTHER" id="PTHR31718">
    <property type="entry name" value="PLAT DOMAIN-CONTAINING PROTEIN"/>
    <property type="match status" value="1"/>
</dbReference>
<evidence type="ECO:0000256" key="9">
    <source>
        <dbReference type="ARBA" id="ARBA00022801"/>
    </source>
</evidence>
<feature type="chain" id="PRO_5038698567" description="Phospholipase C" evidence="16">
    <location>
        <begin position="22"/>
        <end position="532"/>
    </location>
</feature>
<comment type="caution">
    <text evidence="19">The sequence shown here is derived from an EMBL/GenBank/DDBJ whole genome shotgun (WGS) entry which is preliminary data.</text>
</comment>
<keyword evidence="9" id="KW-0378">Hydrolase</keyword>
<dbReference type="PROSITE" id="PS50095">
    <property type="entry name" value="PLAT"/>
    <property type="match status" value="2"/>
</dbReference>
<keyword evidence="12" id="KW-0204">Cytolysis</keyword>
<evidence type="ECO:0000256" key="14">
    <source>
        <dbReference type="ARBA" id="ARBA00031285"/>
    </source>
</evidence>
<evidence type="ECO:0000256" key="7">
    <source>
        <dbReference type="ARBA" id="ARBA00022729"/>
    </source>
</evidence>
<feature type="domain" description="Zn-dependent PLC" evidence="18">
    <location>
        <begin position="25"/>
        <end position="281"/>
    </location>
</feature>
<dbReference type="PROSITE" id="PS51346">
    <property type="entry name" value="PROKAR_ZN_DEPEND_PLPC_2"/>
    <property type="match status" value="1"/>
</dbReference>
<dbReference type="SUPFAM" id="SSF49723">
    <property type="entry name" value="Lipase/lipooxygenase domain (PLAT/LH2 domain)"/>
    <property type="match status" value="2"/>
</dbReference>
<evidence type="ECO:0000256" key="13">
    <source>
        <dbReference type="ARBA" id="ARBA00023026"/>
    </source>
</evidence>
<evidence type="ECO:0000313" key="20">
    <source>
        <dbReference type="Proteomes" id="UP000253034"/>
    </source>
</evidence>